<protein>
    <submittedName>
        <fullName evidence="1">Uncharacterized membrane protein YebE, DUF533 family</fullName>
    </submittedName>
</protein>
<proteinExistence type="predicted"/>
<dbReference type="STRING" id="287098.SAMN05421665_1515"/>
<dbReference type="InterPro" id="IPR029024">
    <property type="entry name" value="TerB-like"/>
</dbReference>
<dbReference type="AlphaFoldDB" id="A0A1R3WWT6"/>
<dbReference type="RefSeq" id="WP_076659842.1">
    <property type="nucleotide sequence ID" value="NZ_FTPR01000001.1"/>
</dbReference>
<dbReference type="SUPFAM" id="SSF158682">
    <property type="entry name" value="TerB-like"/>
    <property type="match status" value="1"/>
</dbReference>
<gene>
    <name evidence="1" type="ORF">SAMN05421665_1515</name>
</gene>
<dbReference type="CDD" id="cd07178">
    <property type="entry name" value="terB_like_YebE"/>
    <property type="match status" value="1"/>
</dbReference>
<dbReference type="InterPro" id="IPR007486">
    <property type="entry name" value="YebE"/>
</dbReference>
<reference evidence="2" key="1">
    <citation type="submission" date="2017-01" db="EMBL/GenBank/DDBJ databases">
        <authorList>
            <person name="Varghese N."/>
            <person name="Submissions S."/>
        </authorList>
    </citation>
    <scope>NUCLEOTIDE SEQUENCE [LARGE SCALE GENOMIC DNA]</scope>
    <source>
        <strain evidence="2">DSM 29591</strain>
    </source>
</reference>
<keyword evidence="2" id="KW-1185">Reference proteome</keyword>
<name>A0A1R3WWT6_9RHOB</name>
<dbReference type="Proteomes" id="UP000186997">
    <property type="component" value="Unassembled WGS sequence"/>
</dbReference>
<evidence type="ECO:0000313" key="1">
    <source>
        <dbReference type="EMBL" id="SIT82686.1"/>
    </source>
</evidence>
<organism evidence="1 2">
    <name type="scientific">Yoonia rosea</name>
    <dbReference type="NCBI Taxonomy" id="287098"/>
    <lineage>
        <taxon>Bacteria</taxon>
        <taxon>Pseudomonadati</taxon>
        <taxon>Pseudomonadota</taxon>
        <taxon>Alphaproteobacteria</taxon>
        <taxon>Rhodobacterales</taxon>
        <taxon>Paracoccaceae</taxon>
        <taxon>Yoonia</taxon>
    </lineage>
</organism>
<dbReference type="EMBL" id="FTPR01000001">
    <property type="protein sequence ID" value="SIT82686.1"/>
    <property type="molecule type" value="Genomic_DNA"/>
</dbReference>
<dbReference type="Pfam" id="PF04391">
    <property type="entry name" value="DUF533"/>
    <property type="match status" value="1"/>
</dbReference>
<evidence type="ECO:0000313" key="2">
    <source>
        <dbReference type="Proteomes" id="UP000186997"/>
    </source>
</evidence>
<sequence length="261" mass="25184">MSLMNTVAKMAVGFAVAKGMESVQKNGGLGGLLGGLTGGGTQKQASGMGGLGDMLGQLGGGSAAQSSGGLGGMLGQLTGGGAGASGGLGGLLGQLGGSSSSAAAAGGLGGLGALLGGLAGARGGASGAGLEALLNQDNPADEPDEDEIAKLMLRAMTQAARADGDLDQGEKAKLSALLADSDPGTVETLQNILSAPVSAADLAADTPKGLETQVYTMSVNAITPDNQAEAQYLHELASALEIAPQTANAIHDSLNAPRLYN</sequence>
<dbReference type="OrthoDB" id="7866618at2"/>
<accession>A0A1R3WWT6</accession>